<dbReference type="GO" id="GO:0006423">
    <property type="term" value="P:cysteinyl-tRNA aminoacylation"/>
    <property type="evidence" value="ECO:0007669"/>
    <property type="project" value="TreeGrafter"/>
</dbReference>
<dbReference type="PRINTS" id="PR00983">
    <property type="entry name" value="TRNASYNTHCYS"/>
</dbReference>
<sequence>MAYESKGSVYFDTNSFNQHPNHRYAKLVPEAFGDTNALDEGEGDLSDRLSEKKNKTDFALWKTSKPGEPAWDSPWGKGRPGWHIECSAMASDVLGDCIDIHTGGVDLRFPHHDNELAQSEAYYDNDEWVRYFLHSGHLTIAGCKMSKSLKNFITIQQALEKNSARQLRIAFLMHSWRDTLDYSQNTMDLAVQYEKSVNEFFLNIKDVLRSQPTGEEGAQTMASDDKTFQEKFYKLQSRVHEALCDNIDTASVLDIIRDLISTYNIYIKDKGFAKTKPNYDILTQIATYITRILNIFGATDSIKISSQMPTTFEEVAMPIAAALTGFWQEVRATAKKDTIAEILKACDLLKDNLACLGVNLEARNDGSTAIKLVDPQTILTKTKLKLDDKKQKAELQKIGFQESNTSIKAINLP</sequence>
<keyword evidence="4" id="KW-0547">Nucleotide-binding</keyword>
<dbReference type="Gene3D" id="3.40.50.620">
    <property type="entry name" value="HUPs"/>
    <property type="match status" value="1"/>
</dbReference>
<dbReference type="GO" id="GO:0005737">
    <property type="term" value="C:cytoplasm"/>
    <property type="evidence" value="ECO:0007669"/>
    <property type="project" value="TreeGrafter"/>
</dbReference>
<dbReference type="GO" id="GO:0004817">
    <property type="term" value="F:cysteine-tRNA ligase activity"/>
    <property type="evidence" value="ECO:0007669"/>
    <property type="project" value="TreeGrafter"/>
</dbReference>
<dbReference type="Proteomes" id="UP000014500">
    <property type="component" value="Unassembled WGS sequence"/>
</dbReference>
<comment type="cofactor">
    <cofactor evidence="1">
        <name>Zn(2+)</name>
        <dbReference type="ChEBI" id="CHEBI:29105"/>
    </cofactor>
</comment>
<dbReference type="Gene3D" id="1.20.120.1910">
    <property type="entry name" value="Cysteine-tRNA ligase, C-terminal anti-codon recognition domain"/>
    <property type="match status" value="1"/>
</dbReference>
<organism evidence="9 10">
    <name type="scientific">Strigamia maritima</name>
    <name type="common">European centipede</name>
    <name type="synonym">Geophilus maritimus</name>
    <dbReference type="NCBI Taxonomy" id="126957"/>
    <lineage>
        <taxon>Eukaryota</taxon>
        <taxon>Metazoa</taxon>
        <taxon>Ecdysozoa</taxon>
        <taxon>Arthropoda</taxon>
        <taxon>Myriapoda</taxon>
        <taxon>Chilopoda</taxon>
        <taxon>Pleurostigmophora</taxon>
        <taxon>Geophilomorpha</taxon>
        <taxon>Linotaeniidae</taxon>
        <taxon>Strigamia</taxon>
    </lineage>
</organism>
<dbReference type="SUPFAM" id="SSF47323">
    <property type="entry name" value="Anticodon-binding domain of a subclass of class I aminoacyl-tRNA synthetases"/>
    <property type="match status" value="1"/>
</dbReference>
<dbReference type="InterPro" id="IPR032678">
    <property type="entry name" value="tRNA-synt_1_cat_dom"/>
</dbReference>
<evidence type="ECO:0000313" key="9">
    <source>
        <dbReference type="EnsemblMetazoa" id="SMAR004719-PA"/>
    </source>
</evidence>
<evidence type="ECO:0000256" key="2">
    <source>
        <dbReference type="ARBA" id="ARBA00022598"/>
    </source>
</evidence>
<keyword evidence="10" id="KW-1185">Reference proteome</keyword>
<evidence type="ECO:0000313" key="10">
    <source>
        <dbReference type="Proteomes" id="UP000014500"/>
    </source>
</evidence>
<keyword evidence="2" id="KW-0436">Ligase</keyword>
<dbReference type="OMA" id="YMKEANE"/>
<dbReference type="GO" id="GO:0046872">
    <property type="term" value="F:metal ion binding"/>
    <property type="evidence" value="ECO:0007669"/>
    <property type="project" value="UniProtKB-KW"/>
</dbReference>
<dbReference type="EnsemblMetazoa" id="SMAR004719-RA">
    <property type="protein sequence ID" value="SMAR004719-PA"/>
    <property type="gene ID" value="SMAR004719"/>
</dbReference>
<feature type="domain" description="tRNA synthetases class I catalytic" evidence="8">
    <location>
        <begin position="2"/>
        <end position="190"/>
    </location>
</feature>
<keyword evidence="3" id="KW-0479">Metal-binding</keyword>
<dbReference type="eggNOG" id="KOG2007">
    <property type="taxonomic scope" value="Eukaryota"/>
</dbReference>
<dbReference type="InterPro" id="IPR014729">
    <property type="entry name" value="Rossmann-like_a/b/a_fold"/>
</dbReference>
<dbReference type="SUPFAM" id="SSF52374">
    <property type="entry name" value="Nucleotidylyl transferase"/>
    <property type="match status" value="1"/>
</dbReference>
<proteinExistence type="predicted"/>
<keyword evidence="6" id="KW-0067">ATP-binding</keyword>
<keyword evidence="5" id="KW-0862">Zinc</keyword>
<dbReference type="InterPro" id="IPR024909">
    <property type="entry name" value="Cys-tRNA/MSH_ligase"/>
</dbReference>
<dbReference type="PANTHER" id="PTHR10890">
    <property type="entry name" value="CYSTEINYL-TRNA SYNTHETASE"/>
    <property type="match status" value="1"/>
</dbReference>
<evidence type="ECO:0000256" key="3">
    <source>
        <dbReference type="ARBA" id="ARBA00022723"/>
    </source>
</evidence>
<evidence type="ECO:0000256" key="1">
    <source>
        <dbReference type="ARBA" id="ARBA00001947"/>
    </source>
</evidence>
<dbReference type="Pfam" id="PF01406">
    <property type="entry name" value="tRNA-synt_1e"/>
    <property type="match status" value="1"/>
</dbReference>
<dbReference type="HOGENOM" id="CLU_013528_0_3_1"/>
<reference evidence="9" key="2">
    <citation type="submission" date="2015-02" db="UniProtKB">
        <authorList>
            <consortium name="EnsemblMetazoa"/>
        </authorList>
    </citation>
    <scope>IDENTIFICATION</scope>
</reference>
<evidence type="ECO:0000256" key="6">
    <source>
        <dbReference type="ARBA" id="ARBA00022840"/>
    </source>
</evidence>
<dbReference type="InterPro" id="IPR009080">
    <property type="entry name" value="tRNAsynth_Ia_anticodon-bd"/>
</dbReference>
<dbReference type="PANTHER" id="PTHR10890:SF3">
    <property type="entry name" value="CYSTEINE--TRNA LIGASE, CYTOPLASMIC"/>
    <property type="match status" value="1"/>
</dbReference>
<dbReference type="PhylomeDB" id="T1IU98"/>
<dbReference type="EMBL" id="JH431524">
    <property type="status" value="NOT_ANNOTATED_CDS"/>
    <property type="molecule type" value="Genomic_DNA"/>
</dbReference>
<dbReference type="STRING" id="126957.T1IU98"/>
<dbReference type="AlphaFoldDB" id="T1IU98"/>
<evidence type="ECO:0000256" key="4">
    <source>
        <dbReference type="ARBA" id="ARBA00022741"/>
    </source>
</evidence>
<protein>
    <recommendedName>
        <fullName evidence="7">Cysteine--tRNA ligase, cytoplasmic</fullName>
    </recommendedName>
</protein>
<accession>T1IU98</accession>
<reference evidence="10" key="1">
    <citation type="submission" date="2011-05" db="EMBL/GenBank/DDBJ databases">
        <authorList>
            <person name="Richards S.R."/>
            <person name="Qu J."/>
            <person name="Jiang H."/>
            <person name="Jhangiani S.N."/>
            <person name="Agravi P."/>
            <person name="Goodspeed R."/>
            <person name="Gross S."/>
            <person name="Mandapat C."/>
            <person name="Jackson L."/>
            <person name="Mathew T."/>
            <person name="Pu L."/>
            <person name="Thornton R."/>
            <person name="Saada N."/>
            <person name="Wilczek-Boney K.B."/>
            <person name="Lee S."/>
            <person name="Kovar C."/>
            <person name="Wu Y."/>
            <person name="Scherer S.E."/>
            <person name="Worley K.C."/>
            <person name="Muzny D.M."/>
            <person name="Gibbs R."/>
        </authorList>
    </citation>
    <scope>NUCLEOTIDE SEQUENCE</scope>
    <source>
        <strain evidence="10">Brora</strain>
    </source>
</reference>
<name>T1IU98_STRMM</name>
<dbReference type="GO" id="GO:0005524">
    <property type="term" value="F:ATP binding"/>
    <property type="evidence" value="ECO:0007669"/>
    <property type="project" value="UniProtKB-KW"/>
</dbReference>
<evidence type="ECO:0000256" key="7">
    <source>
        <dbReference type="ARBA" id="ARBA00039362"/>
    </source>
</evidence>
<evidence type="ECO:0000256" key="5">
    <source>
        <dbReference type="ARBA" id="ARBA00022833"/>
    </source>
</evidence>
<evidence type="ECO:0000259" key="8">
    <source>
        <dbReference type="Pfam" id="PF01406"/>
    </source>
</evidence>